<dbReference type="EMBL" id="HG916852">
    <property type="protein sequence ID" value="CDM58129.1"/>
    <property type="molecule type" value="Genomic_DNA"/>
</dbReference>
<keyword evidence="3" id="KW-1185">Reference proteome</keyword>
<proteinExistence type="predicted"/>
<sequence>MSFRHRPSPETFMLIILVVFAVLVSLLAEFFYGYVKDLQDASWVRPSVREHYTIVHATGNVAFKSIKDSERQMNEVFKVASDRPW</sequence>
<accession>W6RBB2</accession>
<name>W6RBB2_9HYPH</name>
<dbReference type="KEGG" id="rhl:LPU83_2474"/>
<reference evidence="2" key="1">
    <citation type="submission" date="2013-11" db="EMBL/GenBank/DDBJ databases">
        <title>Draft genome sequence of the broad-host-range Rhizobium sp. LPU83 strain, a member of the low-genetic diversity Oregon-like Rhizobium sp. group.</title>
        <authorList>
            <person name="Wibberg D."/>
            <person name="Puehler A."/>
            <person name="Schlueter A."/>
        </authorList>
    </citation>
    <scope>NUCLEOTIDE SEQUENCE [LARGE SCALE GENOMIC DNA]</scope>
    <source>
        <strain evidence="2">LPU83</strain>
    </source>
</reference>
<dbReference type="HOGENOM" id="CLU_168996_0_0_5"/>
<feature type="transmembrane region" description="Helical" evidence="1">
    <location>
        <begin position="12"/>
        <end position="35"/>
    </location>
</feature>
<organism evidence="2 3">
    <name type="scientific">Rhizobium favelukesii</name>
    <dbReference type="NCBI Taxonomy" id="348824"/>
    <lineage>
        <taxon>Bacteria</taxon>
        <taxon>Pseudomonadati</taxon>
        <taxon>Pseudomonadota</taxon>
        <taxon>Alphaproteobacteria</taxon>
        <taxon>Hyphomicrobiales</taxon>
        <taxon>Rhizobiaceae</taxon>
        <taxon>Rhizobium/Agrobacterium group</taxon>
        <taxon>Rhizobium</taxon>
    </lineage>
</organism>
<dbReference type="Proteomes" id="UP000019443">
    <property type="component" value="Chromosome"/>
</dbReference>
<dbReference type="AlphaFoldDB" id="W6RBB2"/>
<keyword evidence="1" id="KW-0812">Transmembrane</keyword>
<gene>
    <name evidence="2" type="ORF">LPU83_2474</name>
</gene>
<keyword evidence="1" id="KW-0472">Membrane</keyword>
<evidence type="ECO:0000256" key="1">
    <source>
        <dbReference type="SAM" id="Phobius"/>
    </source>
</evidence>
<evidence type="ECO:0000313" key="2">
    <source>
        <dbReference type="EMBL" id="CDM58129.1"/>
    </source>
</evidence>
<keyword evidence="1" id="KW-1133">Transmembrane helix</keyword>
<protein>
    <submittedName>
        <fullName evidence="2">Uncharacterized protein</fullName>
    </submittedName>
</protein>
<dbReference type="eggNOG" id="ENOG5031572">
    <property type="taxonomic scope" value="Bacteria"/>
</dbReference>
<dbReference type="PATRIC" id="fig|348824.6.peg.2665"/>
<evidence type="ECO:0000313" key="3">
    <source>
        <dbReference type="Proteomes" id="UP000019443"/>
    </source>
</evidence>